<dbReference type="EMBL" id="JACONZ010000003">
    <property type="protein sequence ID" value="MBC5581646.1"/>
    <property type="molecule type" value="Genomic_DNA"/>
</dbReference>
<dbReference type="Proteomes" id="UP000659630">
    <property type="component" value="Unassembled WGS sequence"/>
</dbReference>
<gene>
    <name evidence="1" type="ORF">H8S23_09020</name>
</gene>
<dbReference type="RefSeq" id="WP_186888017.1">
    <property type="nucleotide sequence ID" value="NZ_JACONZ010000003.1"/>
</dbReference>
<reference evidence="1" key="1">
    <citation type="submission" date="2020-08" db="EMBL/GenBank/DDBJ databases">
        <title>Genome public.</title>
        <authorList>
            <person name="Liu C."/>
            <person name="Sun Q."/>
        </authorList>
    </citation>
    <scope>NUCLEOTIDE SEQUENCE</scope>
    <source>
        <strain evidence="1">BX8</strain>
    </source>
</reference>
<dbReference type="AlphaFoldDB" id="A0A923KW95"/>
<name>A0A923KW95_9FIRM</name>
<comment type="caution">
    <text evidence="1">The sequence shown here is derived from an EMBL/GenBank/DDBJ whole genome shotgun (WGS) entry which is preliminary data.</text>
</comment>
<organism evidence="1 2">
    <name type="scientific">Anaerofilum hominis</name>
    <dbReference type="NCBI Taxonomy" id="2763016"/>
    <lineage>
        <taxon>Bacteria</taxon>
        <taxon>Bacillati</taxon>
        <taxon>Bacillota</taxon>
        <taxon>Clostridia</taxon>
        <taxon>Eubacteriales</taxon>
        <taxon>Oscillospiraceae</taxon>
        <taxon>Anaerofilum</taxon>
    </lineage>
</organism>
<keyword evidence="2" id="KW-1185">Reference proteome</keyword>
<proteinExistence type="predicted"/>
<protein>
    <submittedName>
        <fullName evidence="1">Uncharacterized protein</fullName>
    </submittedName>
</protein>
<accession>A0A923KW95</accession>
<sequence length="104" mass="12048">MESSYHKMLDRMDLQNIIAHAQGFDLSPTDEREMQVREKEAYEGMLRQLLELVGEQRLEAALDAAMGYLSVREDIMLALGMKMGARLQLQLLCREDVDFFRPPE</sequence>
<evidence type="ECO:0000313" key="1">
    <source>
        <dbReference type="EMBL" id="MBC5581646.1"/>
    </source>
</evidence>
<evidence type="ECO:0000313" key="2">
    <source>
        <dbReference type="Proteomes" id="UP000659630"/>
    </source>
</evidence>